<keyword evidence="3" id="KW-1185">Reference proteome</keyword>
<dbReference type="EMBL" id="KB909535">
    <property type="protein sequence ID" value="EOB11934.1"/>
    <property type="molecule type" value="Genomic_DNA"/>
</dbReference>
<reference evidence="2 3" key="1">
    <citation type="journal article" date="2013" name="BMC Genomics">
        <title>Comparative genomics of parasitic silkworm microsporidia reveal an association between genome expansion and host adaptation.</title>
        <authorList>
            <person name="Pan G."/>
            <person name="Xu J."/>
            <person name="Li T."/>
            <person name="Xia Q."/>
            <person name="Liu S.L."/>
            <person name="Zhang G."/>
            <person name="Li S."/>
            <person name="Li C."/>
            <person name="Liu H."/>
            <person name="Yang L."/>
            <person name="Liu T."/>
            <person name="Zhang X."/>
            <person name="Wu Z."/>
            <person name="Fan W."/>
            <person name="Dang X."/>
            <person name="Xiang H."/>
            <person name="Tao M."/>
            <person name="Li Y."/>
            <person name="Hu J."/>
            <person name="Li Z."/>
            <person name="Lin L."/>
            <person name="Luo J."/>
            <person name="Geng L."/>
            <person name="Wang L."/>
            <person name="Long M."/>
            <person name="Wan Y."/>
            <person name="He N."/>
            <person name="Zhang Z."/>
            <person name="Lu C."/>
            <person name="Keeling P.J."/>
            <person name="Wang J."/>
            <person name="Xiang Z."/>
            <person name="Zhou Z."/>
        </authorList>
    </citation>
    <scope>NUCLEOTIDE SEQUENCE [LARGE SCALE GENOMIC DNA]</scope>
    <source>
        <strain evidence="3">CQ1 / CVCC 102059</strain>
    </source>
</reference>
<dbReference type="AlphaFoldDB" id="R0M1Q1"/>
<proteinExistence type="predicted"/>
<name>R0M1Q1_NOSB1</name>
<dbReference type="Proteomes" id="UP000016927">
    <property type="component" value="Unassembled WGS sequence"/>
</dbReference>
<dbReference type="VEuPathDB" id="MicrosporidiaDB:NBO_628g0003"/>
<dbReference type="HOGENOM" id="CLU_513967_0_0_1"/>
<feature type="compositionally biased region" description="Basic and acidic residues" evidence="1">
    <location>
        <begin position="29"/>
        <end position="38"/>
    </location>
</feature>
<sequence>MFLICKSKALMVQKRKPKKNLNLIKKNKKETTKSRVEINKSPQKIKDSTFNPSTNDQIDLKSQEIHSSIGTSLDMFEDENEVSSKESLYLEEESCSPRQKKSSLHDSKWNRKNYNIIFSKIKRGTEIGAFIDAHPDFTITNSISAFEEIFIYECGLNPPKFNFEYEFEQYHVETGIDLEIVPAGTIKREVLKDFTELVAFDEKNLLEINKFVKARIIGEQTLSFEFKNKIYRAKRVNKTICLFSEDILITCDLGKFRKWKISVTDATENNLGEFIVLESDRFINVYKNDRLIHRVELNTIIDNIAAYYDRKIIVSTVYKIIFILDLDTKHIEIISGPPNMVCYSLKVYQNIVIVQTRYKLIFIDIANRTKHIAHFQREYKYSCNAEVVQAYDFNDSFRFFNLNNPIENLSVTYKDHIKGFEFYKNQVFLAIGDNILFYKDGQLIDEINAFFKHRHDSYDFGNKIFTKSDFNRWKSIYDQRKQEDLEFIPNDLNIELKKDLDKILGRDKVKNTFNESQTYVSSQKRKKGGF</sequence>
<evidence type="ECO:0000313" key="3">
    <source>
        <dbReference type="Proteomes" id="UP000016927"/>
    </source>
</evidence>
<protein>
    <submittedName>
        <fullName evidence="2">Uncharacterized protein</fullName>
    </submittedName>
</protein>
<gene>
    <name evidence="2" type="ORF">NBO_628g0003</name>
</gene>
<evidence type="ECO:0000256" key="1">
    <source>
        <dbReference type="SAM" id="MobiDB-lite"/>
    </source>
</evidence>
<dbReference type="OrthoDB" id="10535460at2759"/>
<evidence type="ECO:0000313" key="2">
    <source>
        <dbReference type="EMBL" id="EOB11934.1"/>
    </source>
</evidence>
<organism evidence="2 3">
    <name type="scientific">Nosema bombycis (strain CQ1 / CVCC 102059)</name>
    <name type="common">Microsporidian parasite</name>
    <name type="synonym">Pebrine of silkworm</name>
    <dbReference type="NCBI Taxonomy" id="578461"/>
    <lineage>
        <taxon>Eukaryota</taxon>
        <taxon>Fungi</taxon>
        <taxon>Fungi incertae sedis</taxon>
        <taxon>Microsporidia</taxon>
        <taxon>Nosematidae</taxon>
        <taxon>Nosema</taxon>
    </lineage>
</organism>
<feature type="region of interest" description="Disordered" evidence="1">
    <location>
        <begin position="27"/>
        <end position="56"/>
    </location>
</feature>
<accession>R0M1Q1</accession>